<feature type="transmembrane region" description="Helical" evidence="1">
    <location>
        <begin position="36"/>
        <end position="54"/>
    </location>
</feature>
<evidence type="ECO:0000313" key="2">
    <source>
        <dbReference type="EMBL" id="MEB8338289.1"/>
    </source>
</evidence>
<keyword evidence="1" id="KW-0472">Membrane</keyword>
<evidence type="ECO:0008006" key="4">
    <source>
        <dbReference type="Google" id="ProtNLM"/>
    </source>
</evidence>
<gene>
    <name evidence="2" type="ORF">OKJ99_12365</name>
</gene>
<name>A0ABU6F2R5_9ACTN</name>
<protein>
    <recommendedName>
        <fullName evidence="4">Integral membrane protein</fullName>
    </recommendedName>
</protein>
<feature type="transmembrane region" description="Helical" evidence="1">
    <location>
        <begin position="152"/>
        <end position="171"/>
    </location>
</feature>
<feature type="transmembrane region" description="Helical" evidence="1">
    <location>
        <begin position="61"/>
        <end position="82"/>
    </location>
</feature>
<dbReference type="RefSeq" id="WP_326016080.1">
    <property type="nucleotide sequence ID" value="NZ_JAOZYC010000093.1"/>
</dbReference>
<reference evidence="2 3" key="1">
    <citation type="submission" date="2022-10" db="EMBL/GenBank/DDBJ databases">
        <authorList>
            <person name="Xie J."/>
            <person name="Shen N."/>
        </authorList>
    </citation>
    <scope>NUCLEOTIDE SEQUENCE [LARGE SCALE GENOMIC DNA]</scope>
    <source>
        <strain evidence="2 3">YIM65594</strain>
    </source>
</reference>
<keyword evidence="3" id="KW-1185">Reference proteome</keyword>
<proteinExistence type="predicted"/>
<evidence type="ECO:0000256" key="1">
    <source>
        <dbReference type="SAM" id="Phobius"/>
    </source>
</evidence>
<sequence length="238" mass="24787">MTTGWNARAGRAAVFAAVCVLLTALAHTLMSGDTVPWWALTAGLVAIGGAACASAGRERELLPVVGLAVAAQAVLHLFFSWAQVLAHPAASGGSVAGRWLDHVLCRAPMEPSGMGDMHMGPMPTGSMSDMSDMGAVHAMGAAGHDMSGMSPAGMLTAHLLAAVLSGLWLAYGEQAVFRIARSVVGRLVAPLRPPFRLPTPPHRPRVQVRRARRDRTPRDLLLADTITSRGPPAGNAVA</sequence>
<comment type="caution">
    <text evidence="2">The sequence shown here is derived from an EMBL/GenBank/DDBJ whole genome shotgun (WGS) entry which is preliminary data.</text>
</comment>
<dbReference type="Proteomes" id="UP001354931">
    <property type="component" value="Unassembled WGS sequence"/>
</dbReference>
<evidence type="ECO:0000313" key="3">
    <source>
        <dbReference type="Proteomes" id="UP001354931"/>
    </source>
</evidence>
<keyword evidence="1" id="KW-1133">Transmembrane helix</keyword>
<organism evidence="2 3">
    <name type="scientific">Streptomyces endophyticus</name>
    <dbReference type="NCBI Taxonomy" id="714166"/>
    <lineage>
        <taxon>Bacteria</taxon>
        <taxon>Bacillati</taxon>
        <taxon>Actinomycetota</taxon>
        <taxon>Actinomycetes</taxon>
        <taxon>Kitasatosporales</taxon>
        <taxon>Streptomycetaceae</taxon>
        <taxon>Streptomyces</taxon>
    </lineage>
</organism>
<keyword evidence="1" id="KW-0812">Transmembrane</keyword>
<dbReference type="EMBL" id="JAOZYC010000093">
    <property type="protein sequence ID" value="MEB8338289.1"/>
    <property type="molecule type" value="Genomic_DNA"/>
</dbReference>
<accession>A0ABU6F2R5</accession>